<reference evidence="1" key="1">
    <citation type="submission" date="2012-09" db="EMBL/GenBank/DDBJ databases">
        <title>Metagenomic Characterization of a Microbial Community in Wastewater Detects High Levels of Antibiotic Resistance.</title>
        <authorList>
            <person name="Abrams M."/>
            <person name="Caldwell A."/>
            <person name="Vandaei E."/>
            <person name="Lee W."/>
            <person name="Perrott J."/>
            <person name="Khan S.Y."/>
            <person name="Ta J."/>
            <person name="Romero D."/>
            <person name="Nguyen V."/>
            <person name="Pourmand N."/>
            <person name="Ouverney C.C."/>
        </authorList>
    </citation>
    <scope>NUCLEOTIDE SEQUENCE</scope>
</reference>
<sequence length="148" mass="16365">MSDHILHITEVTKYGTEYDLECVGHDKKTCNLQTWWFNEWDDLLKLDPIDIPIPVRAEWNNSDEPTIVLAAAEPAVTITWDGSDHAAKAINDALPDGAAASPAETSVYGHLGIKSAGDHPRYASIEADWRIRIEGDSFAILPPEEVQS</sequence>
<proteinExistence type="predicted"/>
<name>L7VZ14_9BACT</name>
<protein>
    <submittedName>
        <fullName evidence="1">Uncharacterized protein</fullName>
    </submittedName>
</protein>
<dbReference type="EMBL" id="JX649911">
    <property type="protein sequence ID" value="AGC72741.1"/>
    <property type="molecule type" value="Genomic_DNA"/>
</dbReference>
<organism evidence="1">
    <name type="scientific">uncultured bacterium A1Q1_fos_2101</name>
    <dbReference type="NCBI Taxonomy" id="1256561"/>
    <lineage>
        <taxon>Bacteria</taxon>
        <taxon>environmental samples</taxon>
    </lineage>
</organism>
<accession>L7VZ14</accession>
<dbReference type="AlphaFoldDB" id="L7VZ14"/>
<evidence type="ECO:0000313" key="1">
    <source>
        <dbReference type="EMBL" id="AGC72741.1"/>
    </source>
</evidence>